<keyword evidence="6 10" id="KW-1133">Transmembrane helix</keyword>
<comment type="caution">
    <text evidence="10">Lacks conserved residue(s) required for the propagation of feature annotation.</text>
</comment>
<evidence type="ECO:0000313" key="11">
    <source>
        <dbReference type="EMBL" id="MBI3014034.1"/>
    </source>
</evidence>
<dbReference type="EMBL" id="JACPSX010000050">
    <property type="protein sequence ID" value="MBI3014034.1"/>
    <property type="molecule type" value="Genomic_DNA"/>
</dbReference>
<keyword evidence="4 10" id="KW-1003">Cell membrane</keyword>
<evidence type="ECO:0000256" key="1">
    <source>
        <dbReference type="ARBA" id="ARBA00002578"/>
    </source>
</evidence>
<keyword evidence="11" id="KW-0969">Cilium</keyword>
<evidence type="ECO:0000256" key="10">
    <source>
        <dbReference type="RuleBase" id="RU362071"/>
    </source>
</evidence>
<evidence type="ECO:0000256" key="5">
    <source>
        <dbReference type="ARBA" id="ARBA00022692"/>
    </source>
</evidence>
<evidence type="ECO:0000256" key="2">
    <source>
        <dbReference type="ARBA" id="ARBA00009772"/>
    </source>
</evidence>
<sequence>MISIRIPLYEFEKLLVIFLRVGAILFAAPVIGSSTVPLRFKIGLALLTAFLLTPVVSVNLPALPAHPLALAPVLIREVLMGAALGLAARYIFAAVQLSGQFISYQMGFSIANVLDLQENEEVSIVSQLQDVILTLVFLGTGAHHIYLRAVAGSFEAVPPLGGAVSGRLVEALLLMSSSMFVVAIKIGAPLLAALLFVNVVLALVARMVPQMNVLIVGFPLSITVGLMFLGMTLPLFTTFTERLFGHLGEDLVALLRLMG</sequence>
<dbReference type="InterPro" id="IPR002010">
    <property type="entry name" value="T3SS_IM_R"/>
</dbReference>
<evidence type="ECO:0000256" key="6">
    <source>
        <dbReference type="ARBA" id="ARBA00022989"/>
    </source>
</evidence>
<evidence type="ECO:0000313" key="12">
    <source>
        <dbReference type="Proteomes" id="UP000741360"/>
    </source>
</evidence>
<name>A0A932LZQ1_UNCTE</name>
<evidence type="ECO:0000256" key="4">
    <source>
        <dbReference type="ARBA" id="ARBA00022475"/>
    </source>
</evidence>
<organism evidence="11 12">
    <name type="scientific">Tectimicrobiota bacterium</name>
    <dbReference type="NCBI Taxonomy" id="2528274"/>
    <lineage>
        <taxon>Bacteria</taxon>
        <taxon>Pseudomonadati</taxon>
        <taxon>Nitrospinota/Tectimicrobiota group</taxon>
        <taxon>Candidatus Tectimicrobiota</taxon>
    </lineage>
</organism>
<evidence type="ECO:0000256" key="8">
    <source>
        <dbReference type="ARBA" id="ARBA00023143"/>
    </source>
</evidence>
<dbReference type="GO" id="GO:0009425">
    <property type="term" value="C:bacterial-type flagellum basal body"/>
    <property type="evidence" value="ECO:0007669"/>
    <property type="project" value="UniProtKB-SubCell"/>
</dbReference>
<accession>A0A932LZQ1</accession>
<keyword evidence="7 10" id="KW-0472">Membrane</keyword>
<comment type="function">
    <text evidence="1 10">Role in flagellar biosynthesis.</text>
</comment>
<dbReference type="PANTHER" id="PTHR30065">
    <property type="entry name" value="FLAGELLAR BIOSYNTHETIC PROTEIN FLIR"/>
    <property type="match status" value="1"/>
</dbReference>
<comment type="caution">
    <text evidence="11">The sequence shown here is derived from an EMBL/GenBank/DDBJ whole genome shotgun (WGS) entry which is preliminary data.</text>
</comment>
<dbReference type="InterPro" id="IPR006303">
    <property type="entry name" value="FliR"/>
</dbReference>
<comment type="similarity">
    <text evidence="2 10">Belongs to the FliR/MopE/SpaR family.</text>
</comment>
<dbReference type="GO" id="GO:0005886">
    <property type="term" value="C:plasma membrane"/>
    <property type="evidence" value="ECO:0007669"/>
    <property type="project" value="UniProtKB-SubCell"/>
</dbReference>
<dbReference type="GO" id="GO:0006605">
    <property type="term" value="P:protein targeting"/>
    <property type="evidence" value="ECO:0007669"/>
    <property type="project" value="UniProtKB-UniRule"/>
</dbReference>
<dbReference type="NCBIfam" id="TIGR01400">
    <property type="entry name" value="fliR"/>
    <property type="match status" value="1"/>
</dbReference>
<feature type="transmembrane region" description="Helical" evidence="10">
    <location>
        <begin position="44"/>
        <end position="63"/>
    </location>
</feature>
<dbReference type="AlphaFoldDB" id="A0A932LZQ1"/>
<dbReference type="GO" id="GO:0044780">
    <property type="term" value="P:bacterial-type flagellum assembly"/>
    <property type="evidence" value="ECO:0007669"/>
    <property type="project" value="UniProtKB-UniRule"/>
</dbReference>
<dbReference type="Pfam" id="PF01311">
    <property type="entry name" value="Bac_export_1"/>
    <property type="match status" value="1"/>
</dbReference>
<dbReference type="PANTHER" id="PTHR30065:SF1">
    <property type="entry name" value="SURFACE PRESENTATION OF ANTIGENS PROTEIN SPAR"/>
    <property type="match status" value="1"/>
</dbReference>
<keyword evidence="11" id="KW-0282">Flagellum</keyword>
<feature type="transmembrane region" description="Helical" evidence="10">
    <location>
        <begin position="213"/>
        <end position="236"/>
    </location>
</feature>
<dbReference type="PRINTS" id="PR00953">
    <property type="entry name" value="TYPE3IMRPROT"/>
</dbReference>
<keyword evidence="5 10" id="KW-0812">Transmembrane</keyword>
<feature type="transmembrane region" description="Helical" evidence="10">
    <location>
        <begin position="171"/>
        <end position="201"/>
    </location>
</feature>
<dbReference type="Proteomes" id="UP000741360">
    <property type="component" value="Unassembled WGS sequence"/>
</dbReference>
<evidence type="ECO:0000256" key="9">
    <source>
        <dbReference type="NCBIfam" id="TIGR01400"/>
    </source>
</evidence>
<comment type="subcellular location">
    <subcellularLocation>
        <location evidence="10">Cell membrane</location>
        <topology evidence="10">Multi-pass membrane protein</topology>
    </subcellularLocation>
    <subcellularLocation>
        <location evidence="10">Bacterial flagellum basal body</location>
    </subcellularLocation>
</comment>
<proteinExistence type="inferred from homology"/>
<reference evidence="11" key="1">
    <citation type="submission" date="2020-07" db="EMBL/GenBank/DDBJ databases">
        <title>Huge and variable diversity of episymbiotic CPR bacteria and DPANN archaea in groundwater ecosystems.</title>
        <authorList>
            <person name="He C.Y."/>
            <person name="Keren R."/>
            <person name="Whittaker M."/>
            <person name="Farag I.F."/>
            <person name="Doudna J."/>
            <person name="Cate J.H.D."/>
            <person name="Banfield J.F."/>
        </authorList>
    </citation>
    <scope>NUCLEOTIDE SEQUENCE</scope>
    <source>
        <strain evidence="11">NC_groundwater_717_Ag_S-0.2um_59_8</strain>
    </source>
</reference>
<keyword evidence="11" id="KW-0966">Cell projection</keyword>
<gene>
    <name evidence="11" type="primary">fliR</name>
    <name evidence="11" type="ORF">HYY65_02980</name>
</gene>
<protein>
    <recommendedName>
        <fullName evidence="3 9">Flagellar biosynthetic protein FliR</fullName>
    </recommendedName>
</protein>
<evidence type="ECO:0000256" key="7">
    <source>
        <dbReference type="ARBA" id="ARBA00023136"/>
    </source>
</evidence>
<evidence type="ECO:0000256" key="3">
    <source>
        <dbReference type="ARBA" id="ARBA00021717"/>
    </source>
</evidence>
<keyword evidence="8 10" id="KW-0975">Bacterial flagellum</keyword>
<feature type="transmembrane region" description="Helical" evidence="10">
    <location>
        <begin position="14"/>
        <end position="32"/>
    </location>
</feature>